<dbReference type="GO" id="GO:0005384">
    <property type="term" value="F:manganese ion transmembrane transporter activity"/>
    <property type="evidence" value="ECO:0007669"/>
    <property type="project" value="InterPro"/>
</dbReference>
<dbReference type="PANTHER" id="PTHR31851">
    <property type="entry name" value="FE(2+)/MN(2+) TRANSPORTER PCL1"/>
    <property type="match status" value="1"/>
</dbReference>
<dbReference type="AlphaFoldDB" id="A0AAD9T083"/>
<feature type="region of interest" description="Disordered" evidence="6">
    <location>
        <begin position="141"/>
        <end position="162"/>
    </location>
</feature>
<protein>
    <recommendedName>
        <fullName evidence="10">DUF125-domain-containing protein</fullName>
    </recommendedName>
</protein>
<feature type="transmembrane region" description="Helical" evidence="7">
    <location>
        <begin position="339"/>
        <end position="363"/>
    </location>
</feature>
<gene>
    <name evidence="8" type="ORF">QTJ16_004036</name>
</gene>
<dbReference type="GO" id="GO:0012505">
    <property type="term" value="C:endomembrane system"/>
    <property type="evidence" value="ECO:0007669"/>
    <property type="project" value="UniProtKB-SubCell"/>
</dbReference>
<sequence>MPNHQTSIKLVQELRKLNFVNKKQPILQVTGCCLAVRKTERQGRVVVNKATNLSILTGIALPEHTIHRKIVRRTRPERKPSPVRAMSIVGIKNLFFHQTAATVPVRSRANYGTTASGDGSQQPFLGQSDLSRSYEALEPSISINSETDIESQQSTDSRIEKTNKKNGFRIDARVISDATIGLSDGLTVPFALTAGLSALGNTNVVIYGGFAELMAGAISMGLGGYLGAKSEAASYHAQRAETEMLVATNPQAVIKDITEVFQPFALPTATLKDLTQHLGNSPHLVDFVMQFQYCEEEPASSRALTSAMTIALSYFLGGLLPLIPYFFVGKSQVYEGLYISIGVMVVALFLFGYVKTCAVVGWAGGKNIRTGCWGGLQMVVVGSAAAGCAMGLVHLFNRDEASVSLT</sequence>
<dbReference type="InterPro" id="IPR008217">
    <property type="entry name" value="Ccc1_fam"/>
</dbReference>
<dbReference type="CDD" id="cd02435">
    <property type="entry name" value="CCC1"/>
    <property type="match status" value="1"/>
</dbReference>
<proteinExistence type="inferred from homology"/>
<comment type="subcellular location">
    <subcellularLocation>
        <location evidence="1">Endomembrane system</location>
        <topology evidence="1">Multi-pass membrane protein</topology>
    </subcellularLocation>
</comment>
<evidence type="ECO:0000256" key="1">
    <source>
        <dbReference type="ARBA" id="ARBA00004127"/>
    </source>
</evidence>
<evidence type="ECO:0000256" key="2">
    <source>
        <dbReference type="ARBA" id="ARBA00007049"/>
    </source>
</evidence>
<evidence type="ECO:0000256" key="5">
    <source>
        <dbReference type="ARBA" id="ARBA00023136"/>
    </source>
</evidence>
<evidence type="ECO:0000256" key="3">
    <source>
        <dbReference type="ARBA" id="ARBA00022692"/>
    </source>
</evidence>
<feature type="transmembrane region" description="Helical" evidence="7">
    <location>
        <begin position="375"/>
        <end position="396"/>
    </location>
</feature>
<keyword evidence="9" id="KW-1185">Reference proteome</keyword>
<keyword evidence="4 7" id="KW-1133">Transmembrane helix</keyword>
<organism evidence="8 9">
    <name type="scientific">Diplocarpon rosae</name>
    <dbReference type="NCBI Taxonomy" id="946125"/>
    <lineage>
        <taxon>Eukaryota</taxon>
        <taxon>Fungi</taxon>
        <taxon>Dikarya</taxon>
        <taxon>Ascomycota</taxon>
        <taxon>Pezizomycotina</taxon>
        <taxon>Leotiomycetes</taxon>
        <taxon>Helotiales</taxon>
        <taxon>Drepanopezizaceae</taxon>
        <taxon>Diplocarpon</taxon>
    </lineage>
</organism>
<dbReference type="EMBL" id="JAUBYV010000005">
    <property type="protein sequence ID" value="KAK2626861.1"/>
    <property type="molecule type" value="Genomic_DNA"/>
</dbReference>
<evidence type="ECO:0000256" key="4">
    <source>
        <dbReference type="ARBA" id="ARBA00022989"/>
    </source>
</evidence>
<dbReference type="Proteomes" id="UP001285354">
    <property type="component" value="Unassembled WGS sequence"/>
</dbReference>
<evidence type="ECO:0000256" key="7">
    <source>
        <dbReference type="SAM" id="Phobius"/>
    </source>
</evidence>
<keyword evidence="3 7" id="KW-0812">Transmembrane</keyword>
<name>A0AAD9T083_9HELO</name>
<evidence type="ECO:0008006" key="10">
    <source>
        <dbReference type="Google" id="ProtNLM"/>
    </source>
</evidence>
<dbReference type="Pfam" id="PF01988">
    <property type="entry name" value="VIT1"/>
    <property type="match status" value="1"/>
</dbReference>
<evidence type="ECO:0000313" key="8">
    <source>
        <dbReference type="EMBL" id="KAK2626861.1"/>
    </source>
</evidence>
<reference evidence="8" key="1">
    <citation type="submission" date="2023-06" db="EMBL/GenBank/DDBJ databases">
        <title>Draft genome of Marssonina rosae.</title>
        <authorList>
            <person name="Cheng Q."/>
        </authorList>
    </citation>
    <scope>NUCLEOTIDE SEQUENCE</scope>
    <source>
        <strain evidence="8">R4</strain>
    </source>
</reference>
<accession>A0AAD9T083</accession>
<evidence type="ECO:0000313" key="9">
    <source>
        <dbReference type="Proteomes" id="UP001285354"/>
    </source>
</evidence>
<comment type="caution">
    <text evidence="8">The sequence shown here is derived from an EMBL/GenBank/DDBJ whole genome shotgun (WGS) entry which is preliminary data.</text>
</comment>
<comment type="similarity">
    <text evidence="2">Belongs to the CCC1 family.</text>
</comment>
<dbReference type="GO" id="GO:0030026">
    <property type="term" value="P:intracellular manganese ion homeostasis"/>
    <property type="evidence" value="ECO:0007669"/>
    <property type="project" value="InterPro"/>
</dbReference>
<feature type="compositionally biased region" description="Polar residues" evidence="6">
    <location>
        <begin position="141"/>
        <end position="156"/>
    </location>
</feature>
<keyword evidence="5 7" id="KW-0472">Membrane</keyword>
<feature type="transmembrane region" description="Helical" evidence="7">
    <location>
        <begin position="307"/>
        <end position="327"/>
    </location>
</feature>
<evidence type="ECO:0000256" key="6">
    <source>
        <dbReference type="SAM" id="MobiDB-lite"/>
    </source>
</evidence>